<dbReference type="AlphaFoldDB" id="A0A7S2PV20"/>
<organism evidence="2">
    <name type="scientific">Skeletonema marinoi</name>
    <dbReference type="NCBI Taxonomy" id="267567"/>
    <lineage>
        <taxon>Eukaryota</taxon>
        <taxon>Sar</taxon>
        <taxon>Stramenopiles</taxon>
        <taxon>Ochrophyta</taxon>
        <taxon>Bacillariophyta</taxon>
        <taxon>Coscinodiscophyceae</taxon>
        <taxon>Thalassiosirophycidae</taxon>
        <taxon>Thalassiosirales</taxon>
        <taxon>Skeletonemataceae</taxon>
        <taxon>Skeletonema</taxon>
        <taxon>Skeletonema marinoi-dohrnii complex</taxon>
    </lineage>
</organism>
<gene>
    <name evidence="2" type="ORF">SMAR0320_LOCUS18045</name>
</gene>
<sequence>MRVQIHLRAEKLTNLARGKYLGRRSSPYCTIVSKSENTNTNSTKVLGRTEVIHANTFPHFTKSVIIEYDEEVAWTHLKITIRDCRALRSIIGRGGQRRRRSRDDGEEEQQRVARKPFFGLGGIHNNYTDDHDDNSNYCSDNDPIMGEVDVEVGELLKSDNGKEQKFELSTGGTLYVFVTESIQGTDRGVLDCQIRGLDVKNIESGLLGLGAVDPYFVISKKENDTKKGTTCYYDVYRSEHVHDIINPFWKPFQIDLERLCNNDVHKQLKITVWDQQDRGEDRWLGEKDTTVAEMMRHVAKRGNADRESALRVEARSEKGDKIDLRALLVILKADVISANRKMMANEGSVVICSGRFDTVGVMIENDESSR</sequence>
<evidence type="ECO:0000259" key="1">
    <source>
        <dbReference type="PROSITE" id="PS50004"/>
    </source>
</evidence>
<protein>
    <recommendedName>
        <fullName evidence="1">C2 domain-containing protein</fullName>
    </recommendedName>
</protein>
<dbReference type="InterPro" id="IPR035892">
    <property type="entry name" value="C2_domain_sf"/>
</dbReference>
<dbReference type="GO" id="GO:0005886">
    <property type="term" value="C:plasma membrane"/>
    <property type="evidence" value="ECO:0007669"/>
    <property type="project" value="TreeGrafter"/>
</dbReference>
<dbReference type="SUPFAM" id="SSF49562">
    <property type="entry name" value="C2 domain (Calcium/lipid-binding domain, CaLB)"/>
    <property type="match status" value="1"/>
</dbReference>
<dbReference type="PANTHER" id="PTHR10857">
    <property type="entry name" value="COPINE"/>
    <property type="match status" value="1"/>
</dbReference>
<proteinExistence type="predicted"/>
<dbReference type="InterPro" id="IPR045052">
    <property type="entry name" value="Copine"/>
</dbReference>
<dbReference type="SMART" id="SM00239">
    <property type="entry name" value="C2"/>
    <property type="match status" value="2"/>
</dbReference>
<dbReference type="GO" id="GO:0071277">
    <property type="term" value="P:cellular response to calcium ion"/>
    <property type="evidence" value="ECO:0007669"/>
    <property type="project" value="TreeGrafter"/>
</dbReference>
<dbReference type="InterPro" id="IPR000008">
    <property type="entry name" value="C2_dom"/>
</dbReference>
<dbReference type="Gene3D" id="2.60.40.150">
    <property type="entry name" value="C2 domain"/>
    <property type="match status" value="2"/>
</dbReference>
<dbReference type="PANTHER" id="PTHR10857:SF106">
    <property type="entry name" value="C2 DOMAIN-CONTAINING PROTEIN"/>
    <property type="match status" value="1"/>
</dbReference>
<dbReference type="PROSITE" id="PS50004">
    <property type="entry name" value="C2"/>
    <property type="match status" value="1"/>
</dbReference>
<dbReference type="GO" id="GO:0005544">
    <property type="term" value="F:calcium-dependent phospholipid binding"/>
    <property type="evidence" value="ECO:0007669"/>
    <property type="project" value="InterPro"/>
</dbReference>
<dbReference type="EMBL" id="HBGZ01025382">
    <property type="protein sequence ID" value="CAD9621112.1"/>
    <property type="molecule type" value="Transcribed_RNA"/>
</dbReference>
<reference evidence="2" key="1">
    <citation type="submission" date="2021-01" db="EMBL/GenBank/DDBJ databases">
        <authorList>
            <person name="Corre E."/>
            <person name="Pelletier E."/>
            <person name="Niang G."/>
            <person name="Scheremetjew M."/>
            <person name="Finn R."/>
            <person name="Kale V."/>
            <person name="Holt S."/>
            <person name="Cochrane G."/>
            <person name="Meng A."/>
            <person name="Brown T."/>
            <person name="Cohen L."/>
        </authorList>
    </citation>
    <scope>NUCLEOTIDE SEQUENCE</scope>
    <source>
        <strain evidence="2">SM1012Den-03</strain>
    </source>
</reference>
<dbReference type="Pfam" id="PF00168">
    <property type="entry name" value="C2"/>
    <property type="match status" value="2"/>
</dbReference>
<accession>A0A7S2PV20</accession>
<feature type="domain" description="C2" evidence="1">
    <location>
        <begin position="170"/>
        <end position="308"/>
    </location>
</feature>
<name>A0A7S2PV20_9STRA</name>
<dbReference type="InterPro" id="IPR037768">
    <property type="entry name" value="C2B_Copine"/>
</dbReference>
<dbReference type="CDD" id="cd04047">
    <property type="entry name" value="C2B_Copine"/>
    <property type="match status" value="1"/>
</dbReference>
<evidence type="ECO:0000313" key="2">
    <source>
        <dbReference type="EMBL" id="CAD9621112.1"/>
    </source>
</evidence>